<sequence length="212" mass="23532">MMATPNHDLALLRAQIAAQAARMIAEDGADYAGAKRRALRLVLGNAQHQPASNLLPDNAEVEEEVRRYQALFQADSQPQKLHALRLLAAEAMQQLEQFRPYLTGAVLNGTAGEHDDIHLQLFADSAKDVIMFFLDRDVNVEISETAHFKGGRHASVETVSFYWRKQQVHAELYEMNDLRGALKPRPDGRAQRADLNAVRALLGAADDNPGIK</sequence>
<comment type="caution">
    <text evidence="1">The sequence shown here is derived from an EMBL/GenBank/DDBJ whole genome shotgun (WGS) entry which is preliminary data.</text>
</comment>
<dbReference type="Proteomes" id="UP000228593">
    <property type="component" value="Unassembled WGS sequence"/>
</dbReference>
<dbReference type="AlphaFoldDB" id="A0A2G8T6S8"/>
<dbReference type="RefSeq" id="WP_099914246.1">
    <property type="nucleotide sequence ID" value="NZ_BMHS01000001.1"/>
</dbReference>
<keyword evidence="2" id="KW-1185">Reference proteome</keyword>
<reference evidence="1 2" key="1">
    <citation type="submission" date="2017-10" db="EMBL/GenBank/DDBJ databases">
        <title>Massilia psychrophilum sp. nov., a novel purple-pigmented bacterium isolated from Tianshan glacier, Xinjiang Municipality, China.</title>
        <authorList>
            <person name="Wang H."/>
        </authorList>
    </citation>
    <scope>NUCLEOTIDE SEQUENCE [LARGE SCALE GENOMIC DNA]</scope>
    <source>
        <strain evidence="1 2">JCM 30813</strain>
    </source>
</reference>
<protein>
    <recommendedName>
        <fullName evidence="3">UDP-N-acetylmuramate--alanine ligase</fullName>
    </recommendedName>
</protein>
<evidence type="ECO:0000313" key="2">
    <source>
        <dbReference type="Proteomes" id="UP000228593"/>
    </source>
</evidence>
<proteinExistence type="predicted"/>
<name>A0A2G8T6S8_9BURK</name>
<gene>
    <name evidence="1" type="ORF">CR103_01680</name>
</gene>
<dbReference type="OrthoDB" id="9157371at2"/>
<organism evidence="1 2">
    <name type="scientific">Massilia psychrophila</name>
    <dbReference type="NCBI Taxonomy" id="1603353"/>
    <lineage>
        <taxon>Bacteria</taxon>
        <taxon>Pseudomonadati</taxon>
        <taxon>Pseudomonadota</taxon>
        <taxon>Betaproteobacteria</taxon>
        <taxon>Burkholderiales</taxon>
        <taxon>Oxalobacteraceae</taxon>
        <taxon>Telluria group</taxon>
        <taxon>Massilia</taxon>
    </lineage>
</organism>
<accession>A0A2G8T6S8</accession>
<evidence type="ECO:0008006" key="3">
    <source>
        <dbReference type="Google" id="ProtNLM"/>
    </source>
</evidence>
<evidence type="ECO:0000313" key="1">
    <source>
        <dbReference type="EMBL" id="PIL41760.1"/>
    </source>
</evidence>
<dbReference type="EMBL" id="PDOB01000001">
    <property type="protein sequence ID" value="PIL41760.1"/>
    <property type="molecule type" value="Genomic_DNA"/>
</dbReference>